<comment type="caution">
    <text evidence="2">The sequence shown here is derived from an EMBL/GenBank/DDBJ whole genome shotgun (WGS) entry which is preliminary data.</text>
</comment>
<reference evidence="2" key="1">
    <citation type="submission" date="2023-06" db="EMBL/GenBank/DDBJ databases">
        <title>Genomic of Agaribacillus aureum.</title>
        <authorList>
            <person name="Wang G."/>
        </authorList>
    </citation>
    <scope>NUCLEOTIDE SEQUENCE</scope>
    <source>
        <strain evidence="2">BMA12</strain>
    </source>
</reference>
<dbReference type="SUPFAM" id="SSF52317">
    <property type="entry name" value="Class I glutamine amidotransferase-like"/>
    <property type="match status" value="1"/>
</dbReference>
<proteinExistence type="predicted"/>
<organism evidence="2 3">
    <name type="scientific">Agaribacillus aureus</name>
    <dbReference type="NCBI Taxonomy" id="3051825"/>
    <lineage>
        <taxon>Bacteria</taxon>
        <taxon>Pseudomonadati</taxon>
        <taxon>Bacteroidota</taxon>
        <taxon>Cytophagia</taxon>
        <taxon>Cytophagales</taxon>
        <taxon>Splendidivirgaceae</taxon>
        <taxon>Agaribacillus</taxon>
    </lineage>
</organism>
<name>A0ABT8L5Y0_9BACT</name>
<dbReference type="Proteomes" id="UP001172083">
    <property type="component" value="Unassembled WGS sequence"/>
</dbReference>
<keyword evidence="1" id="KW-0732">Signal</keyword>
<dbReference type="RefSeq" id="WP_346758474.1">
    <property type="nucleotide sequence ID" value="NZ_JAUJEB010000002.1"/>
</dbReference>
<protein>
    <submittedName>
        <fullName evidence="2">Uncharacterized protein</fullName>
    </submittedName>
</protein>
<feature type="signal peptide" evidence="1">
    <location>
        <begin position="1"/>
        <end position="20"/>
    </location>
</feature>
<feature type="chain" id="PRO_5046665965" evidence="1">
    <location>
        <begin position="21"/>
        <end position="245"/>
    </location>
</feature>
<dbReference type="InterPro" id="IPR029062">
    <property type="entry name" value="Class_I_gatase-like"/>
</dbReference>
<accession>A0ABT8L5Y0</accession>
<keyword evidence="3" id="KW-1185">Reference proteome</keyword>
<dbReference type="EMBL" id="JAUJEB010000002">
    <property type="protein sequence ID" value="MDN5213134.1"/>
    <property type="molecule type" value="Genomic_DNA"/>
</dbReference>
<evidence type="ECO:0000313" key="2">
    <source>
        <dbReference type="EMBL" id="MDN5213134.1"/>
    </source>
</evidence>
<gene>
    <name evidence="2" type="ORF">QQ020_13790</name>
</gene>
<evidence type="ECO:0000256" key="1">
    <source>
        <dbReference type="SAM" id="SignalP"/>
    </source>
</evidence>
<evidence type="ECO:0000313" key="3">
    <source>
        <dbReference type="Proteomes" id="UP001172083"/>
    </source>
</evidence>
<sequence length="245" mass="27146">MKQFVFIVILMITNAPVLSAQTNAGKHHIFLDIAHGQRFWNDPQDMVGSAGQDLERVKYLTSQMETTAEAVGASIGYFKSKIKPEDLIDCDLLFIHIPSTSYHADEVNAIINYVRDGGALFLIMDADYWSTLKQTNVNQIISPFNIRFGANSADTLSGGFTKAGVLTSEALKVTYHGARTLSGGTPFTFNTQSQQPFGAFRDIKGGGKIAVMGDGMVSLYMTSWKDVKDYQCQEFMQAVFQWLLE</sequence>